<dbReference type="RefSeq" id="WP_284374467.1">
    <property type="nucleotide sequence ID" value="NZ_BSNL01000001.1"/>
</dbReference>
<dbReference type="GO" id="GO:0008233">
    <property type="term" value="F:peptidase activity"/>
    <property type="evidence" value="ECO:0007669"/>
    <property type="project" value="UniProtKB-KW"/>
</dbReference>
<dbReference type="InterPro" id="IPR018114">
    <property type="entry name" value="TRYPSIN_HIS"/>
</dbReference>
<gene>
    <name evidence="4" type="ORF">GCM10007927_28380</name>
</gene>
<dbReference type="Pfam" id="PF00089">
    <property type="entry name" value="Trypsin"/>
    <property type="match status" value="1"/>
</dbReference>
<organism evidence="4 5">
    <name type="scientific">Sulfitobacter pacificus</name>
    <dbReference type="NCBI Taxonomy" id="1499314"/>
    <lineage>
        <taxon>Bacteria</taxon>
        <taxon>Pseudomonadati</taxon>
        <taxon>Pseudomonadota</taxon>
        <taxon>Alphaproteobacteria</taxon>
        <taxon>Rhodobacterales</taxon>
        <taxon>Roseobacteraceae</taxon>
        <taxon>Sulfitobacter</taxon>
    </lineage>
</organism>
<evidence type="ECO:0000256" key="1">
    <source>
        <dbReference type="ARBA" id="ARBA00022729"/>
    </source>
</evidence>
<protein>
    <submittedName>
        <fullName evidence="4">Serine protease</fullName>
    </submittedName>
</protein>
<dbReference type="SMART" id="SM00020">
    <property type="entry name" value="Tryp_SPc"/>
    <property type="match status" value="1"/>
</dbReference>
<evidence type="ECO:0000313" key="4">
    <source>
        <dbReference type="EMBL" id="GLQ28035.1"/>
    </source>
</evidence>
<comment type="caution">
    <text evidence="4">The sequence shown here is derived from an EMBL/GenBank/DDBJ whole genome shotgun (WGS) entry which is preliminary data.</text>
</comment>
<dbReference type="PRINTS" id="PR00722">
    <property type="entry name" value="CHYMOTRYPSIN"/>
</dbReference>
<dbReference type="EMBL" id="BSNL01000001">
    <property type="protein sequence ID" value="GLQ28035.1"/>
    <property type="molecule type" value="Genomic_DNA"/>
</dbReference>
<dbReference type="InterPro" id="IPR001314">
    <property type="entry name" value="Peptidase_S1A"/>
</dbReference>
<keyword evidence="4" id="KW-0645">Protease</keyword>
<dbReference type="InterPro" id="IPR001254">
    <property type="entry name" value="Trypsin_dom"/>
</dbReference>
<reference evidence="4" key="2">
    <citation type="submission" date="2023-01" db="EMBL/GenBank/DDBJ databases">
        <title>Draft genome sequence of Sulfitobacter pacificus strain NBRC 109915.</title>
        <authorList>
            <person name="Sun Q."/>
            <person name="Mori K."/>
        </authorList>
    </citation>
    <scope>NUCLEOTIDE SEQUENCE</scope>
    <source>
        <strain evidence="4">NBRC 109915</strain>
    </source>
</reference>
<dbReference type="InterPro" id="IPR043504">
    <property type="entry name" value="Peptidase_S1_PA_chymotrypsin"/>
</dbReference>
<keyword evidence="1 2" id="KW-0732">Signal</keyword>
<evidence type="ECO:0000313" key="5">
    <source>
        <dbReference type="Proteomes" id="UP001161388"/>
    </source>
</evidence>
<dbReference type="SUPFAM" id="SSF50494">
    <property type="entry name" value="Trypsin-like serine proteases"/>
    <property type="match status" value="1"/>
</dbReference>
<keyword evidence="5" id="KW-1185">Reference proteome</keyword>
<dbReference type="PANTHER" id="PTHR15462:SF8">
    <property type="entry name" value="SERINE PROTEASE"/>
    <property type="match status" value="1"/>
</dbReference>
<dbReference type="InterPro" id="IPR009003">
    <property type="entry name" value="Peptidase_S1_PA"/>
</dbReference>
<keyword evidence="4" id="KW-0378">Hydrolase</keyword>
<dbReference type="PROSITE" id="PS50240">
    <property type="entry name" value="TRYPSIN_DOM"/>
    <property type="match status" value="1"/>
</dbReference>
<dbReference type="InterPro" id="IPR050966">
    <property type="entry name" value="Glutamyl_endopeptidase"/>
</dbReference>
<sequence length="272" mass="28788">MRVFAQITAVALCALMFGGAAEADSTKLRKLGTKNDALAWQSVGRLDLGRNGYCTGTLIAPDMVLTAAHCVYQNGQLVAAQDITFRAGLTNGDAAAKRTVSQIEAHVGYDPTAGFDGNNIRHDLALVRLAEPIPSHQLAPFRVFSGAMPKGSVSVVSYGRGRSDALSRQNQCQVLGMQERLVVMDCDVTFGSSGAPVFTHLNGRGQIASVISGIGARGDKKVAFGMALPQLISDLKRQMRANKARPGAKIRRVTVGTRKTSSGAKFVRANGS</sequence>
<dbReference type="PROSITE" id="PS00134">
    <property type="entry name" value="TRYPSIN_HIS"/>
    <property type="match status" value="1"/>
</dbReference>
<accession>A0ABQ5VLR2</accession>
<dbReference type="Gene3D" id="2.40.10.10">
    <property type="entry name" value="Trypsin-like serine proteases"/>
    <property type="match status" value="2"/>
</dbReference>
<evidence type="ECO:0000259" key="3">
    <source>
        <dbReference type="PROSITE" id="PS50240"/>
    </source>
</evidence>
<dbReference type="GO" id="GO:0006508">
    <property type="term" value="P:proteolysis"/>
    <property type="evidence" value="ECO:0007669"/>
    <property type="project" value="UniProtKB-KW"/>
</dbReference>
<dbReference type="Proteomes" id="UP001161388">
    <property type="component" value="Unassembled WGS sequence"/>
</dbReference>
<feature type="chain" id="PRO_5045596299" evidence="2">
    <location>
        <begin position="24"/>
        <end position="272"/>
    </location>
</feature>
<proteinExistence type="predicted"/>
<dbReference type="PANTHER" id="PTHR15462">
    <property type="entry name" value="SERINE PROTEASE"/>
    <property type="match status" value="1"/>
</dbReference>
<name>A0ABQ5VLR2_9RHOB</name>
<feature type="signal peptide" evidence="2">
    <location>
        <begin position="1"/>
        <end position="23"/>
    </location>
</feature>
<feature type="domain" description="Peptidase S1" evidence="3">
    <location>
        <begin position="16"/>
        <end position="240"/>
    </location>
</feature>
<evidence type="ECO:0000256" key="2">
    <source>
        <dbReference type="SAM" id="SignalP"/>
    </source>
</evidence>
<reference evidence="4" key="1">
    <citation type="journal article" date="2014" name="Int. J. Syst. Evol. Microbiol.">
        <title>Complete genome of a new Firmicutes species belonging to the dominant human colonic microbiota ('Ruminococcus bicirculans') reveals two chromosomes and a selective capacity to utilize plant glucans.</title>
        <authorList>
            <consortium name="NISC Comparative Sequencing Program"/>
            <person name="Wegmann U."/>
            <person name="Louis P."/>
            <person name="Goesmann A."/>
            <person name="Henrissat B."/>
            <person name="Duncan S.H."/>
            <person name="Flint H.J."/>
        </authorList>
    </citation>
    <scope>NUCLEOTIDE SEQUENCE</scope>
    <source>
        <strain evidence="4">NBRC 109915</strain>
    </source>
</reference>